<reference evidence="1" key="1">
    <citation type="journal article" date="2014" name="Front. Microbiol.">
        <title>High frequency of phylogenetically diverse reductive dehalogenase-homologous genes in deep subseafloor sedimentary metagenomes.</title>
        <authorList>
            <person name="Kawai M."/>
            <person name="Futagami T."/>
            <person name="Toyoda A."/>
            <person name="Takaki Y."/>
            <person name="Nishi S."/>
            <person name="Hori S."/>
            <person name="Arai W."/>
            <person name="Tsubouchi T."/>
            <person name="Morono Y."/>
            <person name="Uchiyama I."/>
            <person name="Ito T."/>
            <person name="Fujiyama A."/>
            <person name="Inagaki F."/>
            <person name="Takami H."/>
        </authorList>
    </citation>
    <scope>NUCLEOTIDE SEQUENCE</scope>
    <source>
        <strain evidence="1">Expedition CK06-06</strain>
    </source>
</reference>
<organism evidence="1">
    <name type="scientific">marine sediment metagenome</name>
    <dbReference type="NCBI Taxonomy" id="412755"/>
    <lineage>
        <taxon>unclassified sequences</taxon>
        <taxon>metagenomes</taxon>
        <taxon>ecological metagenomes</taxon>
    </lineage>
</organism>
<name>X1NTL1_9ZZZZ</name>
<protein>
    <recommendedName>
        <fullName evidence="2">Glycosyltransferase subfamily 4-like N-terminal domain-containing protein</fullName>
    </recommendedName>
</protein>
<gene>
    <name evidence="1" type="ORF">S06H3_29548</name>
</gene>
<comment type="caution">
    <text evidence="1">The sequence shown here is derived from an EMBL/GenBank/DDBJ whole genome shotgun (WGS) entry which is preliminary data.</text>
</comment>
<dbReference type="SUPFAM" id="SSF53756">
    <property type="entry name" value="UDP-Glycosyltransferase/glycogen phosphorylase"/>
    <property type="match status" value="1"/>
</dbReference>
<dbReference type="EMBL" id="BARV01017319">
    <property type="protein sequence ID" value="GAI21974.1"/>
    <property type="molecule type" value="Genomic_DNA"/>
</dbReference>
<evidence type="ECO:0000313" key="1">
    <source>
        <dbReference type="EMBL" id="GAI21974.1"/>
    </source>
</evidence>
<feature type="non-terminal residue" evidence="1">
    <location>
        <position position="169"/>
    </location>
</feature>
<evidence type="ECO:0008006" key="2">
    <source>
        <dbReference type="Google" id="ProtNLM"/>
    </source>
</evidence>
<proteinExistence type="predicted"/>
<dbReference type="AlphaFoldDB" id="X1NTL1"/>
<accession>X1NTL1</accession>
<sequence length="169" mass="18950">MKILLTNQVMGDNTGTDTCTRTIAKYLVRARHNVYLWAPHYVGSLEFHKATGAVFVPNLEHLARLPLDIGHIHHTPCLMTVRKLRPDLPLLFLSHGVIPPEEVPPAGRCNLGRVLCVSWEVIGWLEQMGIQKKLLHQWSYPIDPDIFQADDPPPLATEASTGAQRAHQT</sequence>